<sequence>MDSTMVRNIGIQLEDPPSPSEMDASPRPSKRVRFPPGSIETREERARLRAIKFESAFKAADSLRGKCQKEIEELKVRLEEAKVREENLRSRQEQARLRAVQYYAAFKASQCQRAGLQNEVKQLRKEVNDERTLWQMRLEAQKSASASREAKLQADIDHLWVHIHTMNNEQGQLNPGTVAEHSLVFSAEHEGNPQRDTGCARRAADEVQAEQKRKS</sequence>
<dbReference type="Proteomes" id="UP001150217">
    <property type="component" value="Unassembled WGS sequence"/>
</dbReference>
<evidence type="ECO:0000256" key="2">
    <source>
        <dbReference type="SAM" id="MobiDB-lite"/>
    </source>
</evidence>
<organism evidence="3 4">
    <name type="scientific">Lentinula lateritia</name>
    <dbReference type="NCBI Taxonomy" id="40482"/>
    <lineage>
        <taxon>Eukaryota</taxon>
        <taxon>Fungi</taxon>
        <taxon>Dikarya</taxon>
        <taxon>Basidiomycota</taxon>
        <taxon>Agaricomycotina</taxon>
        <taxon>Agaricomycetes</taxon>
        <taxon>Agaricomycetidae</taxon>
        <taxon>Agaricales</taxon>
        <taxon>Marasmiineae</taxon>
        <taxon>Omphalotaceae</taxon>
        <taxon>Lentinula</taxon>
    </lineage>
</organism>
<name>A0ABQ8UWR4_9AGAR</name>
<feature type="region of interest" description="Disordered" evidence="2">
    <location>
        <begin position="1"/>
        <end position="39"/>
    </location>
</feature>
<proteinExistence type="predicted"/>
<feature type="coiled-coil region" evidence="1">
    <location>
        <begin position="64"/>
        <end position="133"/>
    </location>
</feature>
<evidence type="ECO:0000313" key="4">
    <source>
        <dbReference type="Proteomes" id="UP001150217"/>
    </source>
</evidence>
<feature type="compositionally biased region" description="Basic and acidic residues" evidence="2">
    <location>
        <begin position="187"/>
        <end position="215"/>
    </location>
</feature>
<dbReference type="EMBL" id="JANVFT010000146">
    <property type="protein sequence ID" value="KAJ4464150.1"/>
    <property type="molecule type" value="Genomic_DNA"/>
</dbReference>
<protein>
    <submittedName>
        <fullName evidence="3">Uncharacterized protein</fullName>
    </submittedName>
</protein>
<gene>
    <name evidence="3" type="ORF">C8R41DRAFT_927098</name>
</gene>
<feature type="region of interest" description="Disordered" evidence="2">
    <location>
        <begin position="181"/>
        <end position="215"/>
    </location>
</feature>
<comment type="caution">
    <text evidence="3">The sequence shown here is derived from an EMBL/GenBank/DDBJ whole genome shotgun (WGS) entry which is preliminary data.</text>
</comment>
<evidence type="ECO:0000313" key="3">
    <source>
        <dbReference type="EMBL" id="KAJ4464150.1"/>
    </source>
</evidence>
<accession>A0ABQ8UWR4</accession>
<keyword evidence="4" id="KW-1185">Reference proteome</keyword>
<reference evidence="3" key="1">
    <citation type="submission" date="2022-08" db="EMBL/GenBank/DDBJ databases">
        <title>A Global Phylogenomic Analysis of the Shiitake Genus Lentinula.</title>
        <authorList>
            <consortium name="DOE Joint Genome Institute"/>
            <person name="Sierra-Patev S."/>
            <person name="Min B."/>
            <person name="Naranjo-Ortiz M."/>
            <person name="Looney B."/>
            <person name="Konkel Z."/>
            <person name="Slot J.C."/>
            <person name="Sakamoto Y."/>
            <person name="Steenwyk J.L."/>
            <person name="Rokas A."/>
            <person name="Carro J."/>
            <person name="Camarero S."/>
            <person name="Ferreira P."/>
            <person name="Molpeceres G."/>
            <person name="Ruiz-Duenas F.J."/>
            <person name="Serrano A."/>
            <person name="Henrissat B."/>
            <person name="Drula E."/>
            <person name="Hughes K.W."/>
            <person name="Mata J.L."/>
            <person name="Ishikawa N.K."/>
            <person name="Vargas-Isla R."/>
            <person name="Ushijima S."/>
            <person name="Smith C.A."/>
            <person name="Ahrendt S."/>
            <person name="Andreopoulos W."/>
            <person name="He G."/>
            <person name="Labutti K."/>
            <person name="Lipzen A."/>
            <person name="Ng V."/>
            <person name="Riley R."/>
            <person name="Sandor L."/>
            <person name="Barry K."/>
            <person name="Martinez A.T."/>
            <person name="Xiao Y."/>
            <person name="Gibbons J.G."/>
            <person name="Terashima K."/>
            <person name="Grigoriev I.V."/>
            <person name="Hibbett D.S."/>
        </authorList>
    </citation>
    <scope>NUCLEOTIDE SEQUENCE</scope>
    <source>
        <strain evidence="3">RHP3577 ss4</strain>
    </source>
</reference>
<keyword evidence="1" id="KW-0175">Coiled coil</keyword>
<evidence type="ECO:0000256" key="1">
    <source>
        <dbReference type="SAM" id="Coils"/>
    </source>
</evidence>